<dbReference type="InterPro" id="IPR004827">
    <property type="entry name" value="bZIP"/>
</dbReference>
<evidence type="ECO:0000256" key="6">
    <source>
        <dbReference type="SAM" id="Coils"/>
    </source>
</evidence>
<dbReference type="PANTHER" id="PTHR46164:SF3">
    <property type="entry name" value="ATF6, ISOFORM C"/>
    <property type="match status" value="1"/>
</dbReference>
<feature type="region of interest" description="Disordered" evidence="7">
    <location>
        <begin position="395"/>
        <end position="420"/>
    </location>
</feature>
<sequence>MLSTSAFDVYPSPTSASSSSSFPFSYFPPSPPLCIPPALLGHPDPVVPTKRSPSPVSFAFNTHMSSAESEHSSSASPPPHESSVPPQKKPRAERGERISSKDFIPPDVSGLSKREARLVKNRAAAFLSRQRKREEFECMEVRVAELEADNARLKSELSAQKSSSSYRDSDSHTADLLSQLASLRSELSTSHKRCALLESDLTRLRQSQSSSSSFSRQISLKEDNSDALSDSESSDSDGMATPRAAKDKTTSVKLMMGLLLLLAPVLSKDGAAEEQPTASAPSPFPSQQISYPSADIDVPLSMTFDSLLQNDMLGNSPAPAFSMEPDSWMGEDMSNYGMMGFEPTIDGFHFTPPAPQQSPSVWQPATIAPAKTSSGISHLASGQEMRAWNEWAASLSGPPPSSMPSVPQQISLGGPSKTESIDDIDVDISSFPNTEGKIDLDVEVQMVRMEGGRVRVRIVPGSGSASSSKEEEMPLFSSLNISPSTSTSSRSRSPSTASTSSASTLVQKSNANTNEFSFWVSTSSESSSAMRRQRVKILFEKESGEWDVQFVDA</sequence>
<feature type="region of interest" description="Disordered" evidence="7">
    <location>
        <begin position="1"/>
        <end position="22"/>
    </location>
</feature>
<evidence type="ECO:0000256" key="3">
    <source>
        <dbReference type="ARBA" id="ARBA00023125"/>
    </source>
</evidence>
<gene>
    <name evidence="9" type="ORF">SISSUDRAFT_1121242</name>
</gene>
<evidence type="ECO:0000256" key="2">
    <source>
        <dbReference type="ARBA" id="ARBA00023015"/>
    </source>
</evidence>
<dbReference type="SMART" id="SM00338">
    <property type="entry name" value="BRLZ"/>
    <property type="match status" value="1"/>
</dbReference>
<evidence type="ECO:0000259" key="8">
    <source>
        <dbReference type="PROSITE" id="PS50217"/>
    </source>
</evidence>
<comment type="subcellular location">
    <subcellularLocation>
        <location evidence="1">Membrane</location>
        <topology evidence="1">Single-pass membrane protein</topology>
    </subcellularLocation>
</comment>
<keyword evidence="4" id="KW-0804">Transcription</keyword>
<feature type="domain" description="BZIP" evidence="8">
    <location>
        <begin position="111"/>
        <end position="158"/>
    </location>
</feature>
<dbReference type="AlphaFoldDB" id="A0A166B596"/>
<dbReference type="OrthoDB" id="674948at2759"/>
<feature type="compositionally biased region" description="Basic and acidic residues" evidence="7">
    <location>
        <begin position="90"/>
        <end position="100"/>
    </location>
</feature>
<evidence type="ECO:0000313" key="9">
    <source>
        <dbReference type="EMBL" id="KZT36010.1"/>
    </source>
</evidence>
<organism evidence="9 10">
    <name type="scientific">Sistotremastrum suecicum HHB10207 ss-3</name>
    <dbReference type="NCBI Taxonomy" id="1314776"/>
    <lineage>
        <taxon>Eukaryota</taxon>
        <taxon>Fungi</taxon>
        <taxon>Dikarya</taxon>
        <taxon>Basidiomycota</taxon>
        <taxon>Agaricomycotina</taxon>
        <taxon>Agaricomycetes</taxon>
        <taxon>Sistotremastrales</taxon>
        <taxon>Sistotremastraceae</taxon>
        <taxon>Sistotremastrum</taxon>
    </lineage>
</organism>
<evidence type="ECO:0000313" key="10">
    <source>
        <dbReference type="Proteomes" id="UP000076798"/>
    </source>
</evidence>
<feature type="compositionally biased region" description="Polar residues" evidence="7">
    <location>
        <begin position="276"/>
        <end position="291"/>
    </location>
</feature>
<feature type="compositionally biased region" description="Low complexity" evidence="7">
    <location>
        <begin position="11"/>
        <end position="22"/>
    </location>
</feature>
<dbReference type="SUPFAM" id="SSF57959">
    <property type="entry name" value="Leucine zipper domain"/>
    <property type="match status" value="1"/>
</dbReference>
<dbReference type="Pfam" id="PF00170">
    <property type="entry name" value="bZIP_1"/>
    <property type="match status" value="1"/>
</dbReference>
<keyword evidence="5" id="KW-0539">Nucleus</keyword>
<feature type="compositionally biased region" description="Polar residues" evidence="7">
    <location>
        <begin position="51"/>
        <end position="64"/>
    </location>
</feature>
<accession>A0A166B596</accession>
<keyword evidence="6" id="KW-0175">Coiled coil</keyword>
<dbReference type="STRING" id="1314776.A0A166B596"/>
<dbReference type="PRINTS" id="PR00041">
    <property type="entry name" value="LEUZIPPRCREB"/>
</dbReference>
<dbReference type="InterPro" id="IPR051882">
    <property type="entry name" value="ATF_bZIP_TF"/>
</dbReference>
<dbReference type="EMBL" id="KV428120">
    <property type="protein sequence ID" value="KZT36010.1"/>
    <property type="molecule type" value="Genomic_DNA"/>
</dbReference>
<feature type="region of interest" description="Disordered" evidence="7">
    <location>
        <begin position="272"/>
        <end position="292"/>
    </location>
</feature>
<evidence type="ECO:0000256" key="4">
    <source>
        <dbReference type="ARBA" id="ARBA00023163"/>
    </source>
</evidence>
<evidence type="ECO:0000256" key="7">
    <source>
        <dbReference type="SAM" id="MobiDB-lite"/>
    </source>
</evidence>
<protein>
    <recommendedName>
        <fullName evidence="8">BZIP domain-containing protein</fullName>
    </recommendedName>
</protein>
<dbReference type="GO" id="GO:0000978">
    <property type="term" value="F:RNA polymerase II cis-regulatory region sequence-specific DNA binding"/>
    <property type="evidence" value="ECO:0007669"/>
    <property type="project" value="TreeGrafter"/>
</dbReference>
<dbReference type="PANTHER" id="PTHR46164">
    <property type="entry name" value="ATF6, ISOFORM C"/>
    <property type="match status" value="1"/>
</dbReference>
<proteinExistence type="predicted"/>
<keyword evidence="10" id="KW-1185">Reference proteome</keyword>
<dbReference type="InterPro" id="IPR046347">
    <property type="entry name" value="bZIP_sf"/>
</dbReference>
<dbReference type="CDD" id="cd14812">
    <property type="entry name" value="bZIP_u3"/>
    <property type="match status" value="1"/>
</dbReference>
<feature type="region of interest" description="Disordered" evidence="7">
    <location>
        <begin position="459"/>
        <end position="506"/>
    </location>
</feature>
<dbReference type="GO" id="GO:0016020">
    <property type="term" value="C:membrane"/>
    <property type="evidence" value="ECO:0007669"/>
    <property type="project" value="UniProtKB-SubCell"/>
</dbReference>
<keyword evidence="3" id="KW-0238">DNA-binding</keyword>
<feature type="region of interest" description="Disordered" evidence="7">
    <location>
        <begin position="37"/>
        <end position="112"/>
    </location>
</feature>
<dbReference type="Gene3D" id="1.20.5.170">
    <property type="match status" value="1"/>
</dbReference>
<reference evidence="9 10" key="1">
    <citation type="journal article" date="2016" name="Mol. Biol. Evol.">
        <title>Comparative Genomics of Early-Diverging Mushroom-Forming Fungi Provides Insights into the Origins of Lignocellulose Decay Capabilities.</title>
        <authorList>
            <person name="Nagy L.G."/>
            <person name="Riley R."/>
            <person name="Tritt A."/>
            <person name="Adam C."/>
            <person name="Daum C."/>
            <person name="Floudas D."/>
            <person name="Sun H."/>
            <person name="Yadav J.S."/>
            <person name="Pangilinan J."/>
            <person name="Larsson K.H."/>
            <person name="Matsuura K."/>
            <person name="Barry K."/>
            <person name="Labutti K."/>
            <person name="Kuo R."/>
            <person name="Ohm R.A."/>
            <person name="Bhattacharya S.S."/>
            <person name="Shirouzu T."/>
            <person name="Yoshinaga Y."/>
            <person name="Martin F.M."/>
            <person name="Grigoriev I.V."/>
            <person name="Hibbett D.S."/>
        </authorList>
    </citation>
    <scope>NUCLEOTIDE SEQUENCE [LARGE SCALE GENOMIC DNA]</scope>
    <source>
        <strain evidence="9 10">HHB10207 ss-3</strain>
    </source>
</reference>
<feature type="compositionally biased region" description="Low complexity" evidence="7">
    <location>
        <begin position="482"/>
        <end position="504"/>
    </location>
</feature>
<feature type="coiled-coil region" evidence="6">
    <location>
        <begin position="129"/>
        <end position="163"/>
    </location>
</feature>
<dbReference type="GO" id="GO:0030968">
    <property type="term" value="P:endoplasmic reticulum unfolded protein response"/>
    <property type="evidence" value="ECO:0007669"/>
    <property type="project" value="TreeGrafter"/>
</dbReference>
<dbReference type="Proteomes" id="UP000076798">
    <property type="component" value="Unassembled WGS sequence"/>
</dbReference>
<name>A0A166B596_9AGAM</name>
<evidence type="ECO:0000256" key="1">
    <source>
        <dbReference type="ARBA" id="ARBA00004167"/>
    </source>
</evidence>
<evidence type="ECO:0000256" key="5">
    <source>
        <dbReference type="ARBA" id="ARBA00023242"/>
    </source>
</evidence>
<dbReference type="PROSITE" id="PS50217">
    <property type="entry name" value="BZIP"/>
    <property type="match status" value="1"/>
</dbReference>
<keyword evidence="2" id="KW-0805">Transcription regulation</keyword>
<dbReference type="GO" id="GO:0000981">
    <property type="term" value="F:DNA-binding transcription factor activity, RNA polymerase II-specific"/>
    <property type="evidence" value="ECO:0007669"/>
    <property type="project" value="TreeGrafter"/>
</dbReference>
<feature type="region of interest" description="Disordered" evidence="7">
    <location>
        <begin position="212"/>
        <end position="246"/>
    </location>
</feature>
<dbReference type="GO" id="GO:0005634">
    <property type="term" value="C:nucleus"/>
    <property type="evidence" value="ECO:0007669"/>
    <property type="project" value="TreeGrafter"/>
</dbReference>